<evidence type="ECO:0000256" key="4">
    <source>
        <dbReference type="ARBA" id="ARBA00012268"/>
    </source>
</evidence>
<accession>A0ABQ2I814</accession>
<keyword evidence="6" id="KW-0963">Cytoplasm</keyword>
<dbReference type="Pfam" id="PF00128">
    <property type="entry name" value="Alpha-amylase"/>
    <property type="match status" value="1"/>
</dbReference>
<dbReference type="SUPFAM" id="SSF81296">
    <property type="entry name" value="E set domains"/>
    <property type="match status" value="1"/>
</dbReference>
<evidence type="ECO:0000256" key="13">
    <source>
        <dbReference type="NCBIfam" id="TIGR02402"/>
    </source>
</evidence>
<evidence type="ECO:0000256" key="1">
    <source>
        <dbReference type="ARBA" id="ARBA00004496"/>
    </source>
</evidence>
<comment type="similarity">
    <text evidence="3 14">Belongs to the glycosyl hydrolase 13 family.</text>
</comment>
<feature type="domain" description="Glycosyl hydrolase family 13 catalytic" evidence="15">
    <location>
        <begin position="121"/>
        <end position="474"/>
    </location>
</feature>
<dbReference type="EMBL" id="BMNZ01000006">
    <property type="protein sequence ID" value="GGN03277.1"/>
    <property type="molecule type" value="Genomic_DNA"/>
</dbReference>
<evidence type="ECO:0000256" key="3">
    <source>
        <dbReference type="ARBA" id="ARBA00008061"/>
    </source>
</evidence>
<evidence type="ECO:0000256" key="2">
    <source>
        <dbReference type="ARBA" id="ARBA00005199"/>
    </source>
</evidence>
<comment type="caution">
    <text evidence="16">The sequence shown here is derived from an EMBL/GenBank/DDBJ whole genome shotgun (WGS) entry which is preliminary data.</text>
</comment>
<dbReference type="Proteomes" id="UP000623461">
    <property type="component" value="Unassembled WGS sequence"/>
</dbReference>
<evidence type="ECO:0000313" key="17">
    <source>
        <dbReference type="Proteomes" id="UP000623461"/>
    </source>
</evidence>
<dbReference type="Gene3D" id="3.20.20.80">
    <property type="entry name" value="Glycosidases"/>
    <property type="match status" value="1"/>
</dbReference>
<evidence type="ECO:0000256" key="8">
    <source>
        <dbReference type="ARBA" id="ARBA00023277"/>
    </source>
</evidence>
<dbReference type="SUPFAM" id="SSF51445">
    <property type="entry name" value="(Trans)glycosidases"/>
    <property type="match status" value="1"/>
</dbReference>
<dbReference type="InterPro" id="IPR006047">
    <property type="entry name" value="GH13_cat_dom"/>
</dbReference>
<evidence type="ECO:0000256" key="14">
    <source>
        <dbReference type="PIRNR" id="PIRNR006337"/>
    </source>
</evidence>
<protein>
    <recommendedName>
        <fullName evidence="5 13">Malto-oligosyltrehalose trehalohydrolase</fullName>
        <shortName evidence="14">MTHase</shortName>
        <ecNumber evidence="4 13">3.2.1.141</ecNumber>
    </recommendedName>
    <alternativeName>
        <fullName evidence="11 14">4-alpha-D-((1-&gt;4)-alpha-D-glucano)trehalose trehalohydrolase</fullName>
    </alternativeName>
    <alternativeName>
        <fullName evidence="10 14">Maltooligosyl trehalose trehalohydrolase</fullName>
    </alternativeName>
</protein>
<organism evidence="16 17">
    <name type="scientific">Terrabacter tumescens</name>
    <dbReference type="NCBI Taxonomy" id="60443"/>
    <lineage>
        <taxon>Bacteria</taxon>
        <taxon>Bacillati</taxon>
        <taxon>Actinomycetota</taxon>
        <taxon>Actinomycetes</taxon>
        <taxon>Micrococcales</taxon>
        <taxon>Intrasporangiaceae</taxon>
        <taxon>Terrabacter</taxon>
    </lineage>
</organism>
<comment type="subcellular location">
    <subcellularLocation>
        <location evidence="1">Cytoplasm</location>
    </subcellularLocation>
</comment>
<evidence type="ECO:0000256" key="5">
    <source>
        <dbReference type="ARBA" id="ARBA00015938"/>
    </source>
</evidence>
<dbReference type="PANTHER" id="PTHR43651">
    <property type="entry name" value="1,4-ALPHA-GLUCAN-BRANCHING ENZYME"/>
    <property type="match status" value="1"/>
</dbReference>
<dbReference type="Gene3D" id="1.10.10.760">
    <property type="entry name" value="E-set domains of sugar-utilizing enzymes"/>
    <property type="match status" value="1"/>
</dbReference>
<dbReference type="InterPro" id="IPR044901">
    <property type="entry name" value="Trehalose_TreZ_E-set_sf"/>
</dbReference>
<dbReference type="RefSeq" id="WP_030202780.1">
    <property type="nucleotide sequence ID" value="NZ_BMNZ01000006.1"/>
</dbReference>
<evidence type="ECO:0000256" key="11">
    <source>
        <dbReference type="ARBA" id="ARBA00033284"/>
    </source>
</evidence>
<dbReference type="CDD" id="cd02853">
    <property type="entry name" value="E_set_MTHase_like_N"/>
    <property type="match status" value="1"/>
</dbReference>
<evidence type="ECO:0000259" key="15">
    <source>
        <dbReference type="SMART" id="SM00642"/>
    </source>
</evidence>
<dbReference type="CDD" id="cd11325">
    <property type="entry name" value="AmyAc_GTHase"/>
    <property type="match status" value="1"/>
</dbReference>
<dbReference type="InterPro" id="IPR012768">
    <property type="entry name" value="Trehalose_TreZ"/>
</dbReference>
<evidence type="ECO:0000256" key="9">
    <source>
        <dbReference type="ARBA" id="ARBA00023295"/>
    </source>
</evidence>
<sequence length="613" mass="66606">MNAPTAPDTGTIRVWAPLASRVDVLVTPVEGRREPTSAARCHAMTAEDGGWWSWTRPDAGTLDYSFSLDGGDPRPDPRSAWLPHGVHGASRTFDPAAHTWGDGDWRGTRDGRGVLGGVVYELHVGTFTPEGTLDAAIGHLGHLVDLGVDVVEVMPVAAFGGTHGWGYDGVAPYAVQQAYGGPAAFQRFVDACHARGLGVCLDVVYNHLGPTGNYLAEFGPYFTATHTTPWGPAVNLDADGSTEVRRWVIDNALRWFRDFHVDALRLDAVHELRDESERHVLAELSDETASLATQLGRPLDLIAESDLNDAVMVTPTAEGGRGMTAQWDDDIHHALHVALTGETQGYYADFAGGTEAWPEGGPISVLAKTLSDAFLHDGRMSTFRGAVWGSRVDQEARSGHEFLAYLQTHDQVGNRATGDRISDQISPGQQAVGAALYLLSPFTAMVFMGEEWRASTPFAFFTSFEEDWLADAVRSGRRAEFAAHGWDEADVPDPQDPATRARSVLDWSEPTAPGHNEMLHFYRELIKVRRTQPDVASGDLRATSVRFDEDAKWLILSRGAVHAVANLAGRSQVIPFDGEVEHILASWGRAPIVDSNGVRLDGHDVAVLRTTTI</sequence>
<dbReference type="InterPro" id="IPR014756">
    <property type="entry name" value="Ig_E-set"/>
</dbReference>
<comment type="catalytic activity">
    <reaction evidence="12 14">
        <text>hydrolysis of (1-&gt;4)-alpha-D-glucosidic linkage in 4-alpha-D-[(1-&gt;4)-alpha-D-glucanosyl]n trehalose to yield trehalose and (1-&gt;4)-alpha-D-glucan.</text>
        <dbReference type="EC" id="3.2.1.141"/>
    </reaction>
</comment>
<keyword evidence="17" id="KW-1185">Reference proteome</keyword>
<comment type="pathway">
    <text evidence="2 14">Glycan biosynthesis; trehalose biosynthesis.</text>
</comment>
<dbReference type="InterPro" id="IPR013783">
    <property type="entry name" value="Ig-like_fold"/>
</dbReference>
<keyword evidence="7 14" id="KW-0378">Hydrolase</keyword>
<dbReference type="NCBIfam" id="TIGR02402">
    <property type="entry name" value="trehalose_TreZ"/>
    <property type="match status" value="1"/>
</dbReference>
<evidence type="ECO:0000256" key="6">
    <source>
        <dbReference type="ARBA" id="ARBA00022490"/>
    </source>
</evidence>
<dbReference type="InterPro" id="IPR017853">
    <property type="entry name" value="GH"/>
</dbReference>
<evidence type="ECO:0000256" key="12">
    <source>
        <dbReference type="ARBA" id="ARBA00034013"/>
    </source>
</evidence>
<keyword evidence="8" id="KW-0119">Carbohydrate metabolism</keyword>
<dbReference type="SMART" id="SM00642">
    <property type="entry name" value="Aamy"/>
    <property type="match status" value="1"/>
</dbReference>
<dbReference type="PANTHER" id="PTHR43651:SF11">
    <property type="entry name" value="MALTO-OLIGOSYLTREHALOSE TREHALOHYDROLASE"/>
    <property type="match status" value="1"/>
</dbReference>
<keyword evidence="9 14" id="KW-0326">Glycosidase</keyword>
<evidence type="ECO:0000256" key="7">
    <source>
        <dbReference type="ARBA" id="ARBA00022801"/>
    </source>
</evidence>
<gene>
    <name evidence="16" type="ORF">GCM10009721_33250</name>
</gene>
<evidence type="ECO:0000256" key="10">
    <source>
        <dbReference type="ARBA" id="ARBA00032057"/>
    </source>
</evidence>
<dbReference type="PIRSF" id="PIRSF006337">
    <property type="entry name" value="Trehalose_TreZ"/>
    <property type="match status" value="1"/>
</dbReference>
<dbReference type="EC" id="3.2.1.141" evidence="4 13"/>
<dbReference type="Gene3D" id="2.60.40.10">
    <property type="entry name" value="Immunoglobulins"/>
    <property type="match status" value="1"/>
</dbReference>
<evidence type="ECO:0000313" key="16">
    <source>
        <dbReference type="EMBL" id="GGN03277.1"/>
    </source>
</evidence>
<reference evidence="17" key="1">
    <citation type="journal article" date="2019" name="Int. J. Syst. Evol. Microbiol.">
        <title>The Global Catalogue of Microorganisms (GCM) 10K type strain sequencing project: providing services to taxonomists for standard genome sequencing and annotation.</title>
        <authorList>
            <consortium name="The Broad Institute Genomics Platform"/>
            <consortium name="The Broad Institute Genome Sequencing Center for Infectious Disease"/>
            <person name="Wu L."/>
            <person name="Ma J."/>
        </authorList>
    </citation>
    <scope>NUCLEOTIDE SEQUENCE [LARGE SCALE GENOMIC DNA]</scope>
    <source>
        <strain evidence="17">JCM 1365</strain>
    </source>
</reference>
<proteinExistence type="inferred from homology"/>
<name>A0ABQ2I814_9MICO</name>